<name>A0ABV1XPE4_9ACTN</name>
<dbReference type="InterPro" id="IPR009003">
    <property type="entry name" value="Peptidase_S1_PA"/>
</dbReference>
<dbReference type="PRINTS" id="PR00722">
    <property type="entry name" value="CHYMOTRYPSIN"/>
</dbReference>
<dbReference type="Proteomes" id="UP001486207">
    <property type="component" value="Unassembled WGS sequence"/>
</dbReference>
<dbReference type="SUPFAM" id="SSF50494">
    <property type="entry name" value="Trypsin-like serine proteases"/>
    <property type="match status" value="1"/>
</dbReference>
<reference evidence="2 3" key="1">
    <citation type="submission" date="2024-06" db="EMBL/GenBank/DDBJ databases">
        <title>The Natural Products Discovery Center: Release of the First 8490 Sequenced Strains for Exploring Actinobacteria Biosynthetic Diversity.</title>
        <authorList>
            <person name="Kalkreuter E."/>
            <person name="Kautsar S.A."/>
            <person name="Yang D."/>
            <person name="Bader C.D."/>
            <person name="Teijaro C.N."/>
            <person name="Fluegel L."/>
            <person name="Davis C.M."/>
            <person name="Simpson J.R."/>
            <person name="Lauterbach L."/>
            <person name="Steele A.D."/>
            <person name="Gui C."/>
            <person name="Meng S."/>
            <person name="Li G."/>
            <person name="Viehrig K."/>
            <person name="Ye F."/>
            <person name="Su P."/>
            <person name="Kiefer A.F."/>
            <person name="Nichols A."/>
            <person name="Cepeda A.J."/>
            <person name="Yan W."/>
            <person name="Fan B."/>
            <person name="Jiang Y."/>
            <person name="Adhikari A."/>
            <person name="Zheng C.-J."/>
            <person name="Schuster L."/>
            <person name="Cowan T.M."/>
            <person name="Smanski M.J."/>
            <person name="Chevrette M.G."/>
            <person name="De Carvalho L.P.S."/>
            <person name="Shen B."/>
        </authorList>
    </citation>
    <scope>NUCLEOTIDE SEQUENCE [LARGE SCALE GENOMIC DNA]</scope>
    <source>
        <strain evidence="2 3">NPDC000155</strain>
    </source>
</reference>
<comment type="caution">
    <text evidence="2">The sequence shown here is derived from an EMBL/GenBank/DDBJ whole genome shotgun (WGS) entry which is preliminary data.</text>
</comment>
<dbReference type="InterPro" id="IPR001254">
    <property type="entry name" value="Trypsin_dom"/>
</dbReference>
<dbReference type="Pfam" id="PF00089">
    <property type="entry name" value="Trypsin"/>
    <property type="match status" value="1"/>
</dbReference>
<protein>
    <submittedName>
        <fullName evidence="2">Trypsin-like serine protease</fullName>
        <ecNumber evidence="2">3.4.21.-</ecNumber>
    </submittedName>
</protein>
<evidence type="ECO:0000313" key="2">
    <source>
        <dbReference type="EMBL" id="MER7373460.1"/>
    </source>
</evidence>
<organism evidence="2 3">
    <name type="scientific">Streptomyces lanatus</name>
    <dbReference type="NCBI Taxonomy" id="66900"/>
    <lineage>
        <taxon>Bacteria</taxon>
        <taxon>Bacillati</taxon>
        <taxon>Actinomycetota</taxon>
        <taxon>Actinomycetes</taxon>
        <taxon>Kitasatosporales</taxon>
        <taxon>Streptomycetaceae</taxon>
        <taxon>Streptomyces</taxon>
    </lineage>
</organism>
<dbReference type="EC" id="3.4.21.-" evidence="2"/>
<proteinExistence type="predicted"/>
<evidence type="ECO:0000259" key="1">
    <source>
        <dbReference type="Pfam" id="PF00089"/>
    </source>
</evidence>
<keyword evidence="3" id="KW-1185">Reference proteome</keyword>
<dbReference type="EMBL" id="JBEPFB010000005">
    <property type="protein sequence ID" value="MER7373460.1"/>
    <property type="molecule type" value="Genomic_DNA"/>
</dbReference>
<dbReference type="GO" id="GO:0016787">
    <property type="term" value="F:hydrolase activity"/>
    <property type="evidence" value="ECO:0007669"/>
    <property type="project" value="UniProtKB-KW"/>
</dbReference>
<dbReference type="RefSeq" id="WP_190067859.1">
    <property type="nucleotide sequence ID" value="NZ_BNBM01000001.1"/>
</dbReference>
<evidence type="ECO:0000313" key="3">
    <source>
        <dbReference type="Proteomes" id="UP001486207"/>
    </source>
</evidence>
<feature type="domain" description="Peptidase S1" evidence="1">
    <location>
        <begin position="6"/>
        <end position="87"/>
    </location>
</feature>
<keyword evidence="2" id="KW-0378">Hydrolase</keyword>
<accession>A0ABV1XPE4</accession>
<sequence length="267" mass="29007">MTAPEYWVDLHRAGQRLGGGFLLNRTFVLTALHCLRGLALEDQVDIELCDGERVEGRICRQDEKADLALVEISADQRVGLPVPAADRARDGGRWRGPYRPTTTDVHLSGLVSGTAHHLCVGGATIEALQLTADQHLGDYSGYSGGPVEGVPDDRAGMPTMLGILIEQTPDRADPTRAANVLIAATIGEAMSRFDQFDVGHLIDVVRPPRSRQRKEPTAPARYADAEKLLLQFDDWADRGLIDPVSAAEMKAEAVRRLIDRELGGGDV</sequence>
<gene>
    <name evidence="2" type="ORF">ABT384_12460</name>
</gene>
<dbReference type="InterPro" id="IPR001314">
    <property type="entry name" value="Peptidase_S1A"/>
</dbReference>
<dbReference type="Gene3D" id="2.40.10.120">
    <property type="match status" value="1"/>
</dbReference>